<dbReference type="PANTHER" id="PTHR12758">
    <property type="entry name" value="APOPTOSIS INHIBITOR 5-RELATED"/>
    <property type="match status" value="1"/>
</dbReference>
<keyword evidence="4" id="KW-1185">Reference proteome</keyword>
<keyword evidence="1" id="KW-0053">Apoptosis</keyword>
<dbReference type="PANTHER" id="PTHR12758:SF19">
    <property type="entry name" value="APOPTOSIS INHIBITOR 5"/>
    <property type="match status" value="1"/>
</dbReference>
<keyword evidence="2" id="KW-0812">Transmembrane</keyword>
<evidence type="ECO:0000313" key="4">
    <source>
        <dbReference type="Proteomes" id="UP000295252"/>
    </source>
</evidence>
<reference evidence="4" key="1">
    <citation type="journal article" date="2014" name="Science">
        <title>The coffee genome provides insight into the convergent evolution of caffeine biosynthesis.</title>
        <authorList>
            <person name="Denoeud F."/>
            <person name="Carretero-Paulet L."/>
            <person name="Dereeper A."/>
            <person name="Droc G."/>
            <person name="Guyot R."/>
            <person name="Pietrella M."/>
            <person name="Zheng C."/>
            <person name="Alberti A."/>
            <person name="Anthony F."/>
            <person name="Aprea G."/>
            <person name="Aury J.M."/>
            <person name="Bento P."/>
            <person name="Bernard M."/>
            <person name="Bocs S."/>
            <person name="Campa C."/>
            <person name="Cenci A."/>
            <person name="Combes M.C."/>
            <person name="Crouzillat D."/>
            <person name="Da Silva C."/>
            <person name="Daddiego L."/>
            <person name="De Bellis F."/>
            <person name="Dussert S."/>
            <person name="Garsmeur O."/>
            <person name="Gayraud T."/>
            <person name="Guignon V."/>
            <person name="Jahn K."/>
            <person name="Jamilloux V."/>
            <person name="Joet T."/>
            <person name="Labadie K."/>
            <person name="Lan T."/>
            <person name="Leclercq J."/>
            <person name="Lepelley M."/>
            <person name="Leroy T."/>
            <person name="Li L.T."/>
            <person name="Librado P."/>
            <person name="Lopez L."/>
            <person name="Munoz A."/>
            <person name="Noel B."/>
            <person name="Pallavicini A."/>
            <person name="Perrotta G."/>
            <person name="Poncet V."/>
            <person name="Pot D."/>
            <person name="Priyono X."/>
            <person name="Rigoreau M."/>
            <person name="Rouard M."/>
            <person name="Rozas J."/>
            <person name="Tranchant-Dubreuil C."/>
            <person name="VanBuren R."/>
            <person name="Zhang Q."/>
            <person name="Andrade A.C."/>
            <person name="Argout X."/>
            <person name="Bertrand B."/>
            <person name="de Kochko A."/>
            <person name="Graziosi G."/>
            <person name="Henry R.J."/>
            <person name="Jayarama X."/>
            <person name="Ming R."/>
            <person name="Nagai C."/>
            <person name="Rounsley S."/>
            <person name="Sankoff D."/>
            <person name="Giuliano G."/>
            <person name="Albert V.A."/>
            <person name="Wincker P."/>
            <person name="Lashermes P."/>
        </authorList>
    </citation>
    <scope>NUCLEOTIDE SEQUENCE [LARGE SCALE GENOMIC DNA]</scope>
    <source>
        <strain evidence="4">cv. DH200-94</strain>
    </source>
</reference>
<name>A0A068VLZ1_COFCA</name>
<gene>
    <name evidence="3" type="ORF">GSCOC_T00009507001</name>
</gene>
<feature type="transmembrane region" description="Helical" evidence="2">
    <location>
        <begin position="32"/>
        <end position="51"/>
    </location>
</feature>
<dbReference type="Pfam" id="PF05918">
    <property type="entry name" value="API5"/>
    <property type="match status" value="1"/>
</dbReference>
<accession>A0A068VLZ1</accession>
<keyword evidence="2" id="KW-0472">Membrane</keyword>
<dbReference type="InterPro" id="IPR008383">
    <property type="entry name" value="API5"/>
</dbReference>
<dbReference type="GO" id="GO:0003729">
    <property type="term" value="F:mRNA binding"/>
    <property type="evidence" value="ECO:0007669"/>
    <property type="project" value="TreeGrafter"/>
</dbReference>
<dbReference type="EMBL" id="HG744462">
    <property type="protein sequence ID" value="CDP21634.1"/>
    <property type="molecule type" value="Genomic_DNA"/>
</dbReference>
<dbReference type="Proteomes" id="UP000295252">
    <property type="component" value="Unassembled WGS sequence"/>
</dbReference>
<dbReference type="PhylomeDB" id="A0A068VLZ1"/>
<dbReference type="GO" id="GO:0043067">
    <property type="term" value="P:regulation of programmed cell death"/>
    <property type="evidence" value="ECO:0007669"/>
    <property type="project" value="TreeGrafter"/>
</dbReference>
<keyword evidence="2" id="KW-1133">Transmembrane helix</keyword>
<evidence type="ECO:0000256" key="1">
    <source>
        <dbReference type="ARBA" id="ARBA00022703"/>
    </source>
</evidence>
<dbReference type="STRING" id="49390.A0A068VLZ1"/>
<protein>
    <submittedName>
        <fullName evidence="3">DH200=94 genomic scaffold, scaffold_5378</fullName>
    </submittedName>
</protein>
<proteinExistence type="predicted"/>
<dbReference type="Gramene" id="CDP21634">
    <property type="protein sequence ID" value="CDP21634"/>
    <property type="gene ID" value="GSCOC_T00009507001"/>
</dbReference>
<organism evidence="3 4">
    <name type="scientific">Coffea canephora</name>
    <name type="common">Robusta coffee</name>
    <dbReference type="NCBI Taxonomy" id="49390"/>
    <lineage>
        <taxon>Eukaryota</taxon>
        <taxon>Viridiplantae</taxon>
        <taxon>Streptophyta</taxon>
        <taxon>Embryophyta</taxon>
        <taxon>Tracheophyta</taxon>
        <taxon>Spermatophyta</taxon>
        <taxon>Magnoliopsida</taxon>
        <taxon>eudicotyledons</taxon>
        <taxon>Gunneridae</taxon>
        <taxon>Pentapetalae</taxon>
        <taxon>asterids</taxon>
        <taxon>lamiids</taxon>
        <taxon>Gentianales</taxon>
        <taxon>Rubiaceae</taxon>
        <taxon>Ixoroideae</taxon>
        <taxon>Gardenieae complex</taxon>
        <taxon>Bertiereae - Coffeeae clade</taxon>
        <taxon>Coffeeae</taxon>
        <taxon>Coffea</taxon>
    </lineage>
</organism>
<dbReference type="AlphaFoldDB" id="A0A068VLZ1"/>
<sequence>MRPKHGWKENIFSSLPKCLPLCLAICIYYKDFYLYTFIVATVLFILSLDLFSSNTSMRGLQFTKYMPIRKTGEEMNFTYVECLLYTFHHLAYKAPNATNSLCGYKIVTGQPSDRLGEDFSEYHKEFIER</sequence>
<dbReference type="InParanoid" id="A0A068VLZ1"/>
<dbReference type="GO" id="GO:0005634">
    <property type="term" value="C:nucleus"/>
    <property type="evidence" value="ECO:0007669"/>
    <property type="project" value="TreeGrafter"/>
</dbReference>
<evidence type="ECO:0000313" key="3">
    <source>
        <dbReference type="EMBL" id="CDP21634.1"/>
    </source>
</evidence>
<evidence type="ECO:0000256" key="2">
    <source>
        <dbReference type="SAM" id="Phobius"/>
    </source>
</evidence>